<dbReference type="Gene3D" id="1.25.40.180">
    <property type="match status" value="3"/>
</dbReference>
<reference evidence="3" key="1">
    <citation type="journal article" date="2023" name="Science">
        <title>Genome structures resolve the early diversification of teleost fishes.</title>
        <authorList>
            <person name="Parey E."/>
            <person name="Louis A."/>
            <person name="Montfort J."/>
            <person name="Bouchez O."/>
            <person name="Roques C."/>
            <person name="Iampietro C."/>
            <person name="Lluch J."/>
            <person name="Castinel A."/>
            <person name="Donnadieu C."/>
            <person name="Desvignes T."/>
            <person name="Floi Bucao C."/>
            <person name="Jouanno E."/>
            <person name="Wen M."/>
            <person name="Mejri S."/>
            <person name="Dirks R."/>
            <person name="Jansen H."/>
            <person name="Henkel C."/>
            <person name="Chen W.J."/>
            <person name="Zahm M."/>
            <person name="Cabau C."/>
            <person name="Klopp C."/>
            <person name="Thompson A.W."/>
            <person name="Robinson-Rechavi M."/>
            <person name="Braasch I."/>
            <person name="Lecointre G."/>
            <person name="Bobe J."/>
            <person name="Postlethwait J.H."/>
            <person name="Berthelot C."/>
            <person name="Roest Crollius H."/>
            <person name="Guiguen Y."/>
        </authorList>
    </citation>
    <scope>NUCLEOTIDE SEQUENCE</scope>
    <source>
        <strain evidence="3">WJC10195</strain>
    </source>
</reference>
<dbReference type="SUPFAM" id="SSF48371">
    <property type="entry name" value="ARM repeat"/>
    <property type="match status" value="2"/>
</dbReference>
<sequence length="742" mass="84497">MGGPRLSQQPFSEAVQLHQAEKAWKPSMKRLAEGSRDRREEDPEKARMQDLYGKMRSILNKLTPEVFPLLVKQVSELNIDTEEHLRGVAAIVHEKAIAEGKFATIYAQLCHCLREMNVPSKESPGVAINVRLVLLKLCQVEFQKLGEGTLVNSVNGHRQRSIGNIRFIGELFKLEMLKVTVIHSCISKLLYNKSEDALECLCCLLSTVGQKLDSDKNNWFCRRGEQGPKTIRQVHRQAEIERQWEFHSKTDNWRHGGKDLRVHEEPHPAWRRSCLLTEELPNSEKVWKPEVKRLTQGGRDRREEDPEAARTQELYKNMRSVLDRLAPKIFRHLMEEVNEFPINTEERLRGIAALIFEKAISEEGFAATCAKMCHCLREMEGGEHQRSIGNMRFIGELFKLRMVKETVMHNCINKLLISQSDVALESLCCLLSVIGNILDCDEQHLMGGYVHQMEEILNRRKVSSEVSFLLQDIVDLRKNYWFPIKAEQGYRLICQLSTEAKMENMQERIKEQQPLVPSSDCNRPGGQHLALWQSIQLQDEAQNIAISPANTELDHCHRILIQSSTEQIDTLDSNIQISVPRQEGTWRGHHMEQDLGCLSSSTLNLLPALLLSSPFICSLNMLFDRVDLSQPYDIYDFHKHLTLERYFLKPTGLLISAHLILTNQQDQLDPGQCRGVHTVQPGSLGRSSDYSKLEALVPETHALLTLPALPAPANPAGAMNTLSNPAPALRAMTEDELESQTY</sequence>
<dbReference type="InterPro" id="IPR016024">
    <property type="entry name" value="ARM-type_fold"/>
</dbReference>
<feature type="domain" description="MIF4G" evidence="2">
    <location>
        <begin position="315"/>
        <end position="480"/>
    </location>
</feature>
<dbReference type="GO" id="GO:0016281">
    <property type="term" value="C:eukaryotic translation initiation factor 4F complex"/>
    <property type="evidence" value="ECO:0007669"/>
    <property type="project" value="TreeGrafter"/>
</dbReference>
<dbReference type="EMBL" id="JAINUF010000002">
    <property type="protein sequence ID" value="KAJ8374656.1"/>
    <property type="molecule type" value="Genomic_DNA"/>
</dbReference>
<keyword evidence="4" id="KW-1185">Reference proteome</keyword>
<proteinExistence type="predicted"/>
<dbReference type="PANTHER" id="PTHR23253:SF10">
    <property type="entry name" value="EUKARYOTIC TRANSLATION INITIATION FACTOR 4 GAMMA 1"/>
    <property type="match status" value="1"/>
</dbReference>
<feature type="region of interest" description="Disordered" evidence="1">
    <location>
        <begin position="17"/>
        <end position="45"/>
    </location>
</feature>
<evidence type="ECO:0000313" key="4">
    <source>
        <dbReference type="Proteomes" id="UP001152622"/>
    </source>
</evidence>
<evidence type="ECO:0000313" key="3">
    <source>
        <dbReference type="EMBL" id="KAJ8374656.1"/>
    </source>
</evidence>
<evidence type="ECO:0000256" key="1">
    <source>
        <dbReference type="SAM" id="MobiDB-lite"/>
    </source>
</evidence>
<dbReference type="GO" id="GO:0003729">
    <property type="term" value="F:mRNA binding"/>
    <property type="evidence" value="ECO:0007669"/>
    <property type="project" value="TreeGrafter"/>
</dbReference>
<evidence type="ECO:0000259" key="2">
    <source>
        <dbReference type="SMART" id="SM00543"/>
    </source>
</evidence>
<dbReference type="InterPro" id="IPR003890">
    <property type="entry name" value="MIF4G-like_typ-3"/>
</dbReference>
<dbReference type="GO" id="GO:0003743">
    <property type="term" value="F:translation initiation factor activity"/>
    <property type="evidence" value="ECO:0007669"/>
    <property type="project" value="TreeGrafter"/>
</dbReference>
<dbReference type="AlphaFoldDB" id="A0A9Q1J8R6"/>
<dbReference type="OrthoDB" id="10071175at2759"/>
<accession>A0A9Q1J8R6</accession>
<organism evidence="3 4">
    <name type="scientific">Synaphobranchus kaupii</name>
    <name type="common">Kaup's arrowtooth eel</name>
    <dbReference type="NCBI Taxonomy" id="118154"/>
    <lineage>
        <taxon>Eukaryota</taxon>
        <taxon>Metazoa</taxon>
        <taxon>Chordata</taxon>
        <taxon>Craniata</taxon>
        <taxon>Vertebrata</taxon>
        <taxon>Euteleostomi</taxon>
        <taxon>Actinopterygii</taxon>
        <taxon>Neopterygii</taxon>
        <taxon>Teleostei</taxon>
        <taxon>Anguilliformes</taxon>
        <taxon>Synaphobranchidae</taxon>
        <taxon>Synaphobranchus</taxon>
    </lineage>
</organism>
<comment type="caution">
    <text evidence="3">The sequence shown here is derived from an EMBL/GenBank/DDBJ whole genome shotgun (WGS) entry which is preliminary data.</text>
</comment>
<gene>
    <name evidence="3" type="ORF">SKAU_G00052360</name>
</gene>
<dbReference type="PANTHER" id="PTHR23253">
    <property type="entry name" value="EUKARYOTIC TRANSLATION INITIATION FACTOR 4 GAMMA"/>
    <property type="match status" value="1"/>
</dbReference>
<dbReference type="SMART" id="SM00543">
    <property type="entry name" value="MIF4G"/>
    <property type="match status" value="2"/>
</dbReference>
<dbReference type="Proteomes" id="UP001152622">
    <property type="component" value="Chromosome 2"/>
</dbReference>
<name>A0A9Q1J8R6_SYNKA</name>
<feature type="compositionally biased region" description="Basic and acidic residues" evidence="1">
    <location>
        <begin position="19"/>
        <end position="45"/>
    </location>
</feature>
<protein>
    <recommendedName>
        <fullName evidence="2">MIF4G domain-containing protein</fullName>
    </recommendedName>
</protein>
<feature type="domain" description="MIF4G" evidence="2">
    <location>
        <begin position="52"/>
        <end position="284"/>
    </location>
</feature>
<dbReference type="Pfam" id="PF02854">
    <property type="entry name" value="MIF4G"/>
    <property type="match status" value="2"/>
</dbReference>